<organism evidence="4">
    <name type="scientific">Streptomyces sp. R35</name>
    <dbReference type="NCBI Taxonomy" id="3238630"/>
    <lineage>
        <taxon>Bacteria</taxon>
        <taxon>Bacillati</taxon>
        <taxon>Actinomycetota</taxon>
        <taxon>Actinomycetes</taxon>
        <taxon>Kitasatosporales</taxon>
        <taxon>Streptomycetaceae</taxon>
        <taxon>Streptomyces</taxon>
    </lineage>
</organism>
<keyword evidence="3" id="KW-0812">Transmembrane</keyword>
<name>A0AB39SNX2_9ACTN</name>
<evidence type="ECO:0000313" key="4">
    <source>
        <dbReference type="EMBL" id="XDQ68287.1"/>
    </source>
</evidence>
<evidence type="ECO:0000256" key="3">
    <source>
        <dbReference type="SAM" id="Phobius"/>
    </source>
</evidence>
<dbReference type="AlphaFoldDB" id="A0AB39SNX2"/>
<protein>
    <submittedName>
        <fullName evidence="4">Uncharacterized protein</fullName>
    </submittedName>
</protein>
<evidence type="ECO:0000256" key="1">
    <source>
        <dbReference type="SAM" id="Coils"/>
    </source>
</evidence>
<dbReference type="RefSeq" id="WP_369265110.1">
    <property type="nucleotide sequence ID" value="NZ_CP163440.1"/>
</dbReference>
<feature type="transmembrane region" description="Helical" evidence="3">
    <location>
        <begin position="44"/>
        <end position="69"/>
    </location>
</feature>
<accession>A0AB39SNX2</accession>
<keyword evidence="3" id="KW-0472">Membrane</keyword>
<feature type="region of interest" description="Disordered" evidence="2">
    <location>
        <begin position="233"/>
        <end position="256"/>
    </location>
</feature>
<sequence length="256" mass="27928">MPSNAPQRRMRLRLARQRAAPSRVRARERAEEPESGLKLGRFNLLALGAVVTIVVSIGGLVATAVGTLWSARVAADQLEQSREQVEQKQREQAARVSYWVDRGQKGEGRLHVMNRSADPVANLGITFMVVEGDTSRGPVAFKVSFPSLPPCSSVIIETKSLKYTKADTGEDRETFWLPVTEANDFDLSLKDLPDYVGFDQPAIGFQDRDGTYWARQDGGLTKDEVISIEHTPAGSGRVLGEPSVQAVKSCGDDSGS</sequence>
<keyword evidence="1" id="KW-0175">Coiled coil</keyword>
<keyword evidence="3" id="KW-1133">Transmembrane helix</keyword>
<feature type="coiled-coil region" evidence="1">
    <location>
        <begin position="68"/>
        <end position="95"/>
    </location>
</feature>
<reference evidence="4" key="1">
    <citation type="submission" date="2024-07" db="EMBL/GenBank/DDBJ databases">
        <authorList>
            <person name="Yu S.T."/>
        </authorList>
    </citation>
    <scope>NUCLEOTIDE SEQUENCE</scope>
    <source>
        <strain evidence="4">R35</strain>
    </source>
</reference>
<proteinExistence type="predicted"/>
<evidence type="ECO:0000256" key="2">
    <source>
        <dbReference type="SAM" id="MobiDB-lite"/>
    </source>
</evidence>
<dbReference type="EMBL" id="CP163440">
    <property type="protein sequence ID" value="XDQ68287.1"/>
    <property type="molecule type" value="Genomic_DNA"/>
</dbReference>
<gene>
    <name evidence="4" type="ORF">AB5J50_49825</name>
</gene>